<name>A0AB33Z032_9GAMM</name>
<organism evidence="1 2">
    <name type="scientific">Cycloclasticus pugetii</name>
    <dbReference type="NCBI Taxonomy" id="34068"/>
    <lineage>
        <taxon>Bacteria</taxon>
        <taxon>Pseudomonadati</taxon>
        <taxon>Pseudomonadota</taxon>
        <taxon>Gammaproteobacteria</taxon>
        <taxon>Thiotrichales</taxon>
        <taxon>Piscirickettsiaceae</taxon>
        <taxon>Cycloclasticus</taxon>
    </lineage>
</organism>
<dbReference type="Proteomes" id="UP000015462">
    <property type="component" value="Unassembled WGS sequence"/>
</dbReference>
<protein>
    <recommendedName>
        <fullName evidence="3">Tryptophan synthase subunit beta like protein</fullName>
    </recommendedName>
</protein>
<evidence type="ECO:0000313" key="2">
    <source>
        <dbReference type="Proteomes" id="UP000015462"/>
    </source>
</evidence>
<dbReference type="AlphaFoldDB" id="A0AB33Z032"/>
<comment type="caution">
    <text evidence="1">The sequence shown here is derived from an EMBL/GenBank/DDBJ whole genome shotgun (WGS) entry which is preliminary data.</text>
</comment>
<dbReference type="EMBL" id="ASHL01000010">
    <property type="protein sequence ID" value="EPD12499.1"/>
    <property type="molecule type" value="Genomic_DNA"/>
</dbReference>
<evidence type="ECO:0008006" key="3">
    <source>
        <dbReference type="Google" id="ProtNLM"/>
    </source>
</evidence>
<keyword evidence="2" id="KW-1185">Reference proteome</keyword>
<reference evidence="1 2" key="1">
    <citation type="journal article" date="2013" name="Genome Announc.">
        <title>Genome Sequence of the Pyrene- and Fluoranthene-Degrading Bacterium Cycloclasticus sp. Strain PY97M.</title>
        <authorList>
            <person name="Cui Z."/>
            <person name="Xu G."/>
            <person name="Li Q."/>
            <person name="Gao W."/>
            <person name="Zheng L."/>
        </authorList>
    </citation>
    <scope>NUCLEOTIDE SEQUENCE [LARGE SCALE GENOMIC DNA]</scope>
    <source>
        <strain evidence="1 2">PY97M</strain>
    </source>
</reference>
<sequence>MIIVFDLVILEQISENAIGATNMPYVNRNEHGEVTELLDVCDKANGEWLDVGHADVIEFLRKPSQANKLKESLSRSDSEMVRVVEDLVDMLMEKQVFVFTELPEAVQDKLNKRKKLRHDVNALSNLIGDDDNIL</sequence>
<accession>A0AB33Z032</accession>
<gene>
    <name evidence="1" type="ORF">L196_10274</name>
</gene>
<evidence type="ECO:0000313" key="1">
    <source>
        <dbReference type="EMBL" id="EPD12499.1"/>
    </source>
</evidence>
<proteinExistence type="predicted"/>